<proteinExistence type="predicted"/>
<feature type="non-terminal residue" evidence="2">
    <location>
        <position position="57"/>
    </location>
</feature>
<comment type="caution">
    <text evidence="2">The sequence shown here is derived from an EMBL/GenBank/DDBJ whole genome shotgun (WGS) entry which is preliminary data.</text>
</comment>
<evidence type="ECO:0000313" key="2">
    <source>
        <dbReference type="EMBL" id="GCC48691.1"/>
    </source>
</evidence>
<protein>
    <submittedName>
        <fullName evidence="2">Uncharacterized protein</fullName>
    </submittedName>
</protein>
<organism evidence="2 3">
    <name type="scientific">Chiloscyllium punctatum</name>
    <name type="common">Brownbanded bambooshark</name>
    <name type="synonym">Hemiscyllium punctatum</name>
    <dbReference type="NCBI Taxonomy" id="137246"/>
    <lineage>
        <taxon>Eukaryota</taxon>
        <taxon>Metazoa</taxon>
        <taxon>Chordata</taxon>
        <taxon>Craniata</taxon>
        <taxon>Vertebrata</taxon>
        <taxon>Chondrichthyes</taxon>
        <taxon>Elasmobranchii</taxon>
        <taxon>Galeomorphii</taxon>
        <taxon>Galeoidea</taxon>
        <taxon>Orectolobiformes</taxon>
        <taxon>Hemiscylliidae</taxon>
        <taxon>Chiloscyllium</taxon>
    </lineage>
</organism>
<gene>
    <name evidence="2" type="ORF">chiPu_0032851</name>
</gene>
<reference evidence="2 3" key="1">
    <citation type="journal article" date="2018" name="Nat. Ecol. Evol.">
        <title>Shark genomes provide insights into elasmobranch evolution and the origin of vertebrates.</title>
        <authorList>
            <person name="Hara Y"/>
            <person name="Yamaguchi K"/>
            <person name="Onimaru K"/>
            <person name="Kadota M"/>
            <person name="Koyanagi M"/>
            <person name="Keeley SD"/>
            <person name="Tatsumi K"/>
            <person name="Tanaka K"/>
            <person name="Motone F"/>
            <person name="Kageyama Y"/>
            <person name="Nozu R"/>
            <person name="Adachi N"/>
            <person name="Nishimura O"/>
            <person name="Nakagawa R"/>
            <person name="Tanegashima C"/>
            <person name="Kiyatake I"/>
            <person name="Matsumoto R"/>
            <person name="Murakumo K"/>
            <person name="Nishida K"/>
            <person name="Terakita A"/>
            <person name="Kuratani S"/>
            <person name="Sato K"/>
            <person name="Hyodo S Kuraku.S."/>
        </authorList>
    </citation>
    <scope>NUCLEOTIDE SEQUENCE [LARGE SCALE GENOMIC DNA]</scope>
</reference>
<dbReference type="Proteomes" id="UP000287033">
    <property type="component" value="Unassembled WGS sequence"/>
</dbReference>
<sequence length="57" mass="5955">MLFPGRAPRVGAGAGAGEPHAPRILILILRLQLKPRAPTDSSITTATGRKHVNTGNT</sequence>
<name>A0A401U1C6_CHIPU</name>
<dbReference type="EMBL" id="BEZZ01247424">
    <property type="protein sequence ID" value="GCC48691.1"/>
    <property type="molecule type" value="Genomic_DNA"/>
</dbReference>
<evidence type="ECO:0000256" key="1">
    <source>
        <dbReference type="SAM" id="MobiDB-lite"/>
    </source>
</evidence>
<keyword evidence="3" id="KW-1185">Reference proteome</keyword>
<feature type="region of interest" description="Disordered" evidence="1">
    <location>
        <begin position="38"/>
        <end position="57"/>
    </location>
</feature>
<evidence type="ECO:0000313" key="3">
    <source>
        <dbReference type="Proteomes" id="UP000287033"/>
    </source>
</evidence>
<accession>A0A401U1C6</accession>
<dbReference type="AlphaFoldDB" id="A0A401U1C6"/>
<feature type="compositionally biased region" description="Basic residues" evidence="1">
    <location>
        <begin position="48"/>
        <end position="57"/>
    </location>
</feature>